<accession>A0ABQ9IG15</accession>
<organism evidence="1 2">
    <name type="scientific">Dryococelus australis</name>
    <dbReference type="NCBI Taxonomy" id="614101"/>
    <lineage>
        <taxon>Eukaryota</taxon>
        <taxon>Metazoa</taxon>
        <taxon>Ecdysozoa</taxon>
        <taxon>Arthropoda</taxon>
        <taxon>Hexapoda</taxon>
        <taxon>Insecta</taxon>
        <taxon>Pterygota</taxon>
        <taxon>Neoptera</taxon>
        <taxon>Polyneoptera</taxon>
        <taxon>Phasmatodea</taxon>
        <taxon>Verophasmatodea</taxon>
        <taxon>Anareolatae</taxon>
        <taxon>Phasmatidae</taxon>
        <taxon>Eurycanthinae</taxon>
        <taxon>Dryococelus</taxon>
    </lineage>
</organism>
<proteinExistence type="predicted"/>
<reference evidence="1 2" key="1">
    <citation type="submission" date="2023-02" db="EMBL/GenBank/DDBJ databases">
        <title>LHISI_Scaffold_Assembly.</title>
        <authorList>
            <person name="Stuart O.P."/>
            <person name="Cleave R."/>
            <person name="Magrath M.J.L."/>
            <person name="Mikheyev A.S."/>
        </authorList>
    </citation>
    <scope>NUCLEOTIDE SEQUENCE [LARGE SCALE GENOMIC DNA]</scope>
    <source>
        <strain evidence="1">Daus_M_001</strain>
        <tissue evidence="1">Leg muscle</tissue>
    </source>
</reference>
<dbReference type="Proteomes" id="UP001159363">
    <property type="component" value="Chromosome 1"/>
</dbReference>
<comment type="caution">
    <text evidence="1">The sequence shown here is derived from an EMBL/GenBank/DDBJ whole genome shotgun (WGS) entry which is preliminary data.</text>
</comment>
<keyword evidence="2" id="KW-1185">Reference proteome</keyword>
<dbReference type="EMBL" id="JARBHB010000001">
    <property type="protein sequence ID" value="KAJ8895610.1"/>
    <property type="molecule type" value="Genomic_DNA"/>
</dbReference>
<protein>
    <submittedName>
        <fullName evidence="1">Uncharacterized protein</fullName>
    </submittedName>
</protein>
<sequence>MDEFQRQTTSEKRSVRREKLARRVTHHYCPDLISDISESEIAQVESVADVACCLRPVCFLGLTHSYFAAPKDQNSNWDGRCSPTFCALHPHVTRGLIGSGIISREGLSTGGRWVAECRSRRQMIPAPPLPSFCVIQGIPERSCSIVSPLLSTSPHSSVPTVQGPGNSTKKQFPQFDCLPPPFHSRLLHNPGSRLRPARAFIRSLVVGAALAWLHGALLDVETLGVAITCASETATYSPYTVNTDTSKHCANNSRNLRLADQWHRPGAAPRGVEPGLPGWEAAPSFGRLGRRVLAEGDQKKAPAHGRCGGAQRVRNCRATVIPSRRGTCWSRHERDVLAQLPAIRVPPSLQPHHYPVRRSTVVGRLACSPPTKANRVQTSARLLPDFRMWESCRTMPLADGFSRRYPFSLFFHSGAAVHLTQSSSSVRTTSLLRASQIPSLTHSLKYAGRLLLNTGQYYGWKHGERDICRRDTAPGRRPEMGACRPPQWNVISVDDARRVDLPRSEIYPGNYMCASLFVAVKVTVGWRLSLGKFEQEQSLWTHVLSISYRFLFCSEPKVIRNKEACPLTVIGVASAWSEGSLRGEMRKGSCALTFHVERGDVHILVLSRCESSVLELIHFSNPGHMASLLVTSLASYFLLLRRCEGAYNLHRHLNTSAHMH</sequence>
<gene>
    <name evidence="1" type="ORF">PR048_000946</name>
</gene>
<name>A0ABQ9IG15_9NEOP</name>
<evidence type="ECO:0000313" key="1">
    <source>
        <dbReference type="EMBL" id="KAJ8895610.1"/>
    </source>
</evidence>
<evidence type="ECO:0000313" key="2">
    <source>
        <dbReference type="Proteomes" id="UP001159363"/>
    </source>
</evidence>